<organism evidence="2 3">
    <name type="scientific">Seiridium cardinale</name>
    <dbReference type="NCBI Taxonomy" id="138064"/>
    <lineage>
        <taxon>Eukaryota</taxon>
        <taxon>Fungi</taxon>
        <taxon>Dikarya</taxon>
        <taxon>Ascomycota</taxon>
        <taxon>Pezizomycotina</taxon>
        <taxon>Sordariomycetes</taxon>
        <taxon>Xylariomycetidae</taxon>
        <taxon>Amphisphaeriales</taxon>
        <taxon>Sporocadaceae</taxon>
        <taxon>Seiridium</taxon>
    </lineage>
</organism>
<evidence type="ECO:0000313" key="3">
    <source>
        <dbReference type="Proteomes" id="UP001465668"/>
    </source>
</evidence>
<dbReference type="PANTHER" id="PTHR43968:SF6">
    <property type="entry name" value="GLUTATHIONE S-TRANSFERASE OMEGA"/>
    <property type="match status" value="1"/>
</dbReference>
<protein>
    <recommendedName>
        <fullName evidence="1">GST N-terminal domain-containing protein</fullName>
    </recommendedName>
</protein>
<dbReference type="InterPro" id="IPR036249">
    <property type="entry name" value="Thioredoxin-like_sf"/>
</dbReference>
<evidence type="ECO:0000259" key="1">
    <source>
        <dbReference type="PROSITE" id="PS50404"/>
    </source>
</evidence>
<dbReference type="PANTHER" id="PTHR43968">
    <property type="match status" value="1"/>
</dbReference>
<dbReference type="Proteomes" id="UP001465668">
    <property type="component" value="Unassembled WGS sequence"/>
</dbReference>
<dbReference type="Pfam" id="PF13417">
    <property type="entry name" value="GST_N_3"/>
    <property type="match status" value="1"/>
</dbReference>
<dbReference type="InterPro" id="IPR036282">
    <property type="entry name" value="Glutathione-S-Trfase_C_sf"/>
</dbReference>
<dbReference type="InterPro" id="IPR050983">
    <property type="entry name" value="GST_Omega/HSP26"/>
</dbReference>
<dbReference type="EMBL" id="JARVKM010000003">
    <property type="protein sequence ID" value="KAK9781766.1"/>
    <property type="molecule type" value="Genomic_DNA"/>
</dbReference>
<dbReference type="Gene3D" id="3.40.30.10">
    <property type="entry name" value="Glutaredoxin"/>
    <property type="match status" value="1"/>
</dbReference>
<comment type="caution">
    <text evidence="2">The sequence shown here is derived from an EMBL/GenBank/DDBJ whole genome shotgun (WGS) entry which is preliminary data.</text>
</comment>
<feature type="domain" description="GST N-terminal" evidence="1">
    <location>
        <begin position="1"/>
        <end position="89"/>
    </location>
</feature>
<dbReference type="SUPFAM" id="SSF52833">
    <property type="entry name" value="Thioredoxin-like"/>
    <property type="match status" value="1"/>
</dbReference>
<accession>A0ABR2Y606</accession>
<dbReference type="SUPFAM" id="SSF47616">
    <property type="entry name" value="GST C-terminal domain-like"/>
    <property type="match status" value="1"/>
</dbReference>
<evidence type="ECO:0000313" key="2">
    <source>
        <dbReference type="EMBL" id="KAK9781766.1"/>
    </source>
</evidence>
<gene>
    <name evidence="2" type="ORF">SCAR479_01637</name>
</gene>
<proteinExistence type="predicted"/>
<dbReference type="Gene3D" id="1.20.1050.10">
    <property type="match status" value="1"/>
</dbReference>
<keyword evidence="3" id="KW-1185">Reference proteome</keyword>
<sequence>MTAGTSTLFKPNLYVLSWGLYPRRITIYLKENIFDQVNIIDVPVTSSGLGDVPGKPKGTVPILEHAPGRYIRQSCAILEYLEDIFPQAPVMRGSTPEACATTHELLDLSNEACSLLSFHLHNGSAAFAGLEKQSPEAAGQAMERVHVLLAQIEDLADPDGPYLANKEDHPGLADVVLLATVQFAREIYGIDLSKDHKRIARMVGAFEKRESAEWDEAPTEFVKVARNSIVKYIGVNMVH</sequence>
<dbReference type="PROSITE" id="PS50404">
    <property type="entry name" value="GST_NTER"/>
    <property type="match status" value="1"/>
</dbReference>
<name>A0ABR2Y606_9PEZI</name>
<reference evidence="2 3" key="1">
    <citation type="submission" date="2024-02" db="EMBL/GenBank/DDBJ databases">
        <title>First draft genome assembly of two strains of Seiridium cardinale.</title>
        <authorList>
            <person name="Emiliani G."/>
            <person name="Scali E."/>
        </authorList>
    </citation>
    <scope>NUCLEOTIDE SEQUENCE [LARGE SCALE GENOMIC DNA]</scope>
    <source>
        <strain evidence="2 3">BM-138-000479</strain>
    </source>
</reference>
<dbReference type="InterPro" id="IPR004045">
    <property type="entry name" value="Glutathione_S-Trfase_N"/>
</dbReference>